<dbReference type="GO" id="GO:0097539">
    <property type="term" value="C:ciliary transition fiber"/>
    <property type="evidence" value="ECO:0007669"/>
    <property type="project" value="UniProtKB-ARBA"/>
</dbReference>
<dbReference type="CDD" id="cd00201">
    <property type="entry name" value="WW"/>
    <property type="match status" value="1"/>
</dbReference>
<evidence type="ECO:0000256" key="9">
    <source>
        <dbReference type="ARBA" id="ARBA00023054"/>
    </source>
</evidence>
<name>V4A736_LOTGI</name>
<gene>
    <name evidence="18" type="ORF">LOTGIDRAFT_105990</name>
</gene>
<sequence length="112" mass="13147">MMINNQVILEEDYDENYQPTEDEVLEYASIIGIDVQTESHLLYIAREGINAPLPENWKPCQDPNQDIYYFNFATGESIWDHPCDEFYRKMVDEERKRHLLGKNTGSKLDSIS</sequence>
<keyword evidence="13" id="KW-0131">Cell cycle</keyword>
<dbReference type="Pfam" id="PF00397">
    <property type="entry name" value="WW"/>
    <property type="match status" value="1"/>
</dbReference>
<dbReference type="HOGENOM" id="CLU_165114_0_0_1"/>
<keyword evidence="19" id="KW-1185">Reference proteome</keyword>
<dbReference type="KEGG" id="lgi:LOTGIDRAFT_105990"/>
<evidence type="ECO:0000256" key="5">
    <source>
        <dbReference type="ARBA" id="ARBA00022618"/>
    </source>
</evidence>
<evidence type="ECO:0000256" key="15">
    <source>
        <dbReference type="ARBA" id="ARBA00061715"/>
    </source>
</evidence>
<evidence type="ECO:0000256" key="8">
    <source>
        <dbReference type="ARBA" id="ARBA00022794"/>
    </source>
</evidence>
<dbReference type="GO" id="GO:0006281">
    <property type="term" value="P:DNA repair"/>
    <property type="evidence" value="ECO:0007669"/>
    <property type="project" value="UniProtKB-KW"/>
</dbReference>
<keyword evidence="12" id="KW-0539">Nucleus</keyword>
<evidence type="ECO:0000256" key="13">
    <source>
        <dbReference type="ARBA" id="ARBA00023306"/>
    </source>
</evidence>
<dbReference type="FunFam" id="3.30.1470.10:FF:000001">
    <property type="entry name" value="Centrosomal protein of 164 kDa"/>
    <property type="match status" value="1"/>
</dbReference>
<keyword evidence="6" id="KW-0227">DNA damage</keyword>
<feature type="domain" description="WW" evidence="17">
    <location>
        <begin position="51"/>
        <end position="84"/>
    </location>
</feature>
<reference evidence="18 19" key="1">
    <citation type="journal article" date="2013" name="Nature">
        <title>Insights into bilaterian evolution from three spiralian genomes.</title>
        <authorList>
            <person name="Simakov O."/>
            <person name="Marletaz F."/>
            <person name="Cho S.J."/>
            <person name="Edsinger-Gonzales E."/>
            <person name="Havlak P."/>
            <person name="Hellsten U."/>
            <person name="Kuo D.H."/>
            <person name="Larsson T."/>
            <person name="Lv J."/>
            <person name="Arendt D."/>
            <person name="Savage R."/>
            <person name="Osoegawa K."/>
            <person name="de Jong P."/>
            <person name="Grimwood J."/>
            <person name="Chapman J.A."/>
            <person name="Shapiro H."/>
            <person name="Aerts A."/>
            <person name="Otillar R.P."/>
            <person name="Terry A.Y."/>
            <person name="Boore J.L."/>
            <person name="Grigoriev I.V."/>
            <person name="Lindberg D.R."/>
            <person name="Seaver E.C."/>
            <person name="Weisblat D.A."/>
            <person name="Putnam N.H."/>
            <person name="Rokhsar D.S."/>
        </authorList>
    </citation>
    <scope>NUCLEOTIDE SEQUENCE [LARGE SCALE GENOMIC DNA]</scope>
</reference>
<evidence type="ECO:0000256" key="16">
    <source>
        <dbReference type="ARBA" id="ARBA00067900"/>
    </source>
</evidence>
<dbReference type="OrthoDB" id="6344460at2759"/>
<proteinExistence type="predicted"/>
<keyword evidence="10" id="KW-0234">DNA repair</keyword>
<dbReference type="PANTHER" id="PTHR21715">
    <property type="entry name" value="RH04127P"/>
    <property type="match status" value="1"/>
</dbReference>
<evidence type="ECO:0000256" key="10">
    <source>
        <dbReference type="ARBA" id="ARBA00023204"/>
    </source>
</evidence>
<dbReference type="GO" id="GO:0030030">
    <property type="term" value="P:cell projection organization"/>
    <property type="evidence" value="ECO:0007669"/>
    <property type="project" value="UniProtKB-KW"/>
</dbReference>
<dbReference type="STRING" id="225164.V4A736"/>
<evidence type="ECO:0000256" key="7">
    <source>
        <dbReference type="ARBA" id="ARBA00022776"/>
    </source>
</evidence>
<keyword evidence="3" id="KW-0963">Cytoplasm</keyword>
<evidence type="ECO:0000256" key="4">
    <source>
        <dbReference type="ARBA" id="ARBA00022553"/>
    </source>
</evidence>
<evidence type="ECO:0000256" key="1">
    <source>
        <dbReference type="ARBA" id="ARBA00004114"/>
    </source>
</evidence>
<comment type="subcellular location">
    <subcellularLocation>
        <location evidence="1">Cytoplasm</location>
        <location evidence="1">Cytoskeleton</location>
        <location evidence="1">Microtubule organizing center</location>
        <location evidence="1">Centrosome</location>
        <location evidence="1">Centriole</location>
    </subcellularLocation>
    <subcellularLocation>
        <location evidence="2">Nucleus</location>
    </subcellularLocation>
</comment>
<keyword evidence="8" id="KW-0970">Cilium biogenesis/degradation</keyword>
<dbReference type="SUPFAM" id="SSF51045">
    <property type="entry name" value="WW domain"/>
    <property type="match status" value="1"/>
</dbReference>
<evidence type="ECO:0000256" key="6">
    <source>
        <dbReference type="ARBA" id="ARBA00022763"/>
    </source>
</evidence>
<keyword evidence="7" id="KW-0498">Mitosis</keyword>
<evidence type="ECO:0000256" key="11">
    <source>
        <dbReference type="ARBA" id="ARBA00023212"/>
    </source>
</evidence>
<keyword evidence="5" id="KW-0132">Cell division</keyword>
<dbReference type="GO" id="GO:0051301">
    <property type="term" value="P:cell division"/>
    <property type="evidence" value="ECO:0007669"/>
    <property type="project" value="UniProtKB-KW"/>
</dbReference>
<dbReference type="Proteomes" id="UP000030746">
    <property type="component" value="Unassembled WGS sequence"/>
</dbReference>
<dbReference type="GO" id="GO:0005814">
    <property type="term" value="C:centriole"/>
    <property type="evidence" value="ECO:0007669"/>
    <property type="project" value="UniProtKB-SubCell"/>
</dbReference>
<keyword evidence="4" id="KW-0597">Phosphoprotein</keyword>
<evidence type="ECO:0000256" key="14">
    <source>
        <dbReference type="ARBA" id="ARBA00056906"/>
    </source>
</evidence>
<keyword evidence="11" id="KW-0206">Cytoskeleton</keyword>
<dbReference type="AlphaFoldDB" id="V4A736"/>
<evidence type="ECO:0000256" key="3">
    <source>
        <dbReference type="ARBA" id="ARBA00022490"/>
    </source>
</evidence>
<evidence type="ECO:0000313" key="18">
    <source>
        <dbReference type="EMBL" id="ESO89091.1"/>
    </source>
</evidence>
<dbReference type="EMBL" id="KB202619">
    <property type="protein sequence ID" value="ESO89091.1"/>
    <property type="molecule type" value="Genomic_DNA"/>
</dbReference>
<organism evidence="18 19">
    <name type="scientific">Lottia gigantea</name>
    <name type="common">Giant owl limpet</name>
    <dbReference type="NCBI Taxonomy" id="225164"/>
    <lineage>
        <taxon>Eukaryota</taxon>
        <taxon>Metazoa</taxon>
        <taxon>Spiralia</taxon>
        <taxon>Lophotrochozoa</taxon>
        <taxon>Mollusca</taxon>
        <taxon>Gastropoda</taxon>
        <taxon>Patellogastropoda</taxon>
        <taxon>Lottioidea</taxon>
        <taxon>Lottiidae</taxon>
        <taxon>Lottia</taxon>
    </lineage>
</organism>
<dbReference type="GO" id="GO:0005634">
    <property type="term" value="C:nucleus"/>
    <property type="evidence" value="ECO:0007669"/>
    <property type="project" value="UniProtKB-SubCell"/>
</dbReference>
<dbReference type="InterPro" id="IPR053233">
    <property type="entry name" value="ABRA-related"/>
</dbReference>
<dbReference type="PROSITE" id="PS50020">
    <property type="entry name" value="WW_DOMAIN_2"/>
    <property type="match status" value="1"/>
</dbReference>
<evidence type="ECO:0000313" key="19">
    <source>
        <dbReference type="Proteomes" id="UP000030746"/>
    </source>
</evidence>
<dbReference type="PANTHER" id="PTHR21715:SF0">
    <property type="entry name" value="RH04127P"/>
    <property type="match status" value="1"/>
</dbReference>
<keyword evidence="9" id="KW-0175">Coiled coil</keyword>
<dbReference type="InterPro" id="IPR036020">
    <property type="entry name" value="WW_dom_sf"/>
</dbReference>
<dbReference type="Gene3D" id="3.30.1470.10">
    <property type="entry name" value="Photosystem I PsaD, reaction center subunit II"/>
    <property type="match status" value="1"/>
</dbReference>
<evidence type="ECO:0000256" key="12">
    <source>
        <dbReference type="ARBA" id="ARBA00023242"/>
    </source>
</evidence>
<accession>V4A736</accession>
<protein>
    <recommendedName>
        <fullName evidence="16">Centrosomal protein of 164 kDa</fullName>
    </recommendedName>
</protein>
<comment type="subunit">
    <text evidence="15">Interacts (via N-terminus) with ATRIP. Interacts with ATM, ATR and MDC1. Interacts with XPA (via N-terminus) upon UV irradiation. Interacts with CEP83, CCDC92, TTBK2, DVL3, NPHP3 and weakly with NPHP4. Interacts with DZIP1.</text>
</comment>
<dbReference type="InterPro" id="IPR001202">
    <property type="entry name" value="WW_dom"/>
</dbReference>
<comment type="function">
    <text evidence="14">Plays a role in microtubule organization and/or maintenance for the formation of primary cilia (PC), a microtubule-based structure that protrudes from the surface of epithelial cells. Plays a critical role in G2/M checkpoint and nuclear divisions. A key player in the DNA damage-activated ATR/ATM signaling cascade since it is required for the proper phosphorylation of H2AX, RPA, CHEK2 and CHEK1. Plays a critical role in chromosome segregation, acting as a mediator required for the maintenance of genomic stability through modulation of MDC1, RPA and CHEK1.</text>
</comment>
<evidence type="ECO:0000256" key="2">
    <source>
        <dbReference type="ARBA" id="ARBA00004123"/>
    </source>
</evidence>
<evidence type="ECO:0000259" key="17">
    <source>
        <dbReference type="PROSITE" id="PS50020"/>
    </source>
</evidence>
<dbReference type="GeneID" id="20230051"/>
<dbReference type="CTD" id="20230051"/>
<dbReference type="SMART" id="SM00456">
    <property type="entry name" value="WW"/>
    <property type="match status" value="1"/>
</dbReference>
<dbReference type="OMA" id="DLMWIAK"/>
<dbReference type="RefSeq" id="XP_009060133.1">
    <property type="nucleotide sequence ID" value="XM_009061885.1"/>
</dbReference>